<dbReference type="Proteomes" id="UP000801864">
    <property type="component" value="Unassembled WGS sequence"/>
</dbReference>
<sequence>MQWGEVEQGEAVESEQLGGQWIDKVTMAEERTTGLNEGLQMDRLCGKGRRKVKMPVFGAWKYAKQGRDEMQCNTDKLVPGMNGMTKL</sequence>
<name>A0A9P4XMG5_9HYPO</name>
<keyword evidence="2" id="KW-1185">Reference proteome</keyword>
<dbReference type="EMBL" id="QLNT01000003">
    <property type="protein sequence ID" value="KAF3075295.1"/>
    <property type="molecule type" value="Genomic_DNA"/>
</dbReference>
<evidence type="ECO:0000313" key="2">
    <source>
        <dbReference type="Proteomes" id="UP000801864"/>
    </source>
</evidence>
<comment type="caution">
    <text evidence="1">The sequence shown here is derived from an EMBL/GenBank/DDBJ whole genome shotgun (WGS) entry which is preliminary data.</text>
</comment>
<proteinExistence type="predicted"/>
<accession>A0A9P4XMG5</accession>
<organism evidence="1 2">
    <name type="scientific">Trichoderma lentiforme</name>
    <dbReference type="NCBI Taxonomy" id="1567552"/>
    <lineage>
        <taxon>Eukaryota</taxon>
        <taxon>Fungi</taxon>
        <taxon>Dikarya</taxon>
        <taxon>Ascomycota</taxon>
        <taxon>Pezizomycotina</taxon>
        <taxon>Sordariomycetes</taxon>
        <taxon>Hypocreomycetidae</taxon>
        <taxon>Hypocreales</taxon>
        <taxon>Hypocreaceae</taxon>
        <taxon>Trichoderma</taxon>
    </lineage>
</organism>
<evidence type="ECO:0000313" key="1">
    <source>
        <dbReference type="EMBL" id="KAF3075295.1"/>
    </source>
</evidence>
<reference evidence="1 2" key="1">
    <citation type="submission" date="2018-06" db="EMBL/GenBank/DDBJ databases">
        <title>Genome analysis of cellulolytic fungus Trichoderma lentiforme CFAM-422.</title>
        <authorList>
            <person name="Steindorff A.S."/>
            <person name="Formighieri E.F."/>
            <person name="Midorikawa G.E.O."/>
            <person name="Tamietti M.S."/>
            <person name="Ramos E.Z."/>
            <person name="Silva A.S."/>
            <person name="Bon E.P.S."/>
            <person name="Mendes T.D."/>
            <person name="Damaso M.C.T."/>
            <person name="Favaro L.C.L."/>
        </authorList>
    </citation>
    <scope>NUCLEOTIDE SEQUENCE [LARGE SCALE GENOMIC DNA]</scope>
    <source>
        <strain evidence="1 2">CFAM-422</strain>
    </source>
</reference>
<protein>
    <submittedName>
        <fullName evidence="1">Uncharacterized protein</fullName>
    </submittedName>
</protein>
<dbReference type="AlphaFoldDB" id="A0A9P4XMG5"/>
<gene>
    <name evidence="1" type="ORF">CFAM422_002228</name>
</gene>